<organism evidence="7 8">
    <name type="scientific">Photobacterium marinum</name>
    <dbReference type="NCBI Taxonomy" id="1056511"/>
    <lineage>
        <taxon>Bacteria</taxon>
        <taxon>Pseudomonadati</taxon>
        <taxon>Pseudomonadota</taxon>
        <taxon>Gammaproteobacteria</taxon>
        <taxon>Vibrionales</taxon>
        <taxon>Vibrionaceae</taxon>
        <taxon>Photobacterium</taxon>
    </lineage>
</organism>
<gene>
    <name evidence="7" type="ORF">C942_03074</name>
</gene>
<keyword evidence="2 5" id="KW-0812">Transmembrane</keyword>
<feature type="transmembrane region" description="Helical" evidence="5">
    <location>
        <begin position="362"/>
        <end position="380"/>
    </location>
</feature>
<dbReference type="Proteomes" id="UP000011134">
    <property type="component" value="Unassembled WGS sequence"/>
</dbReference>
<feature type="transmembrane region" description="Helical" evidence="5">
    <location>
        <begin position="151"/>
        <end position="170"/>
    </location>
</feature>
<evidence type="ECO:0000256" key="5">
    <source>
        <dbReference type="SAM" id="Phobius"/>
    </source>
</evidence>
<evidence type="ECO:0000313" key="7">
    <source>
        <dbReference type="EMBL" id="ELR63995.1"/>
    </source>
</evidence>
<comment type="subcellular location">
    <subcellularLocation>
        <location evidence="1">Membrane</location>
        <topology evidence="1">Multi-pass membrane protein</topology>
    </subcellularLocation>
</comment>
<evidence type="ECO:0000256" key="4">
    <source>
        <dbReference type="ARBA" id="ARBA00023136"/>
    </source>
</evidence>
<dbReference type="PANTHER" id="PTHR37422">
    <property type="entry name" value="TEICHURONIC ACID BIOSYNTHESIS PROTEIN TUAE"/>
    <property type="match status" value="1"/>
</dbReference>
<accession>L8J538</accession>
<feature type="transmembrane region" description="Helical" evidence="5">
    <location>
        <begin position="27"/>
        <end position="46"/>
    </location>
</feature>
<dbReference type="GO" id="GO:0016874">
    <property type="term" value="F:ligase activity"/>
    <property type="evidence" value="ECO:0007669"/>
    <property type="project" value="UniProtKB-KW"/>
</dbReference>
<sequence>MAFKFQFKHIESALLGLLGLSLLTSKAGINIFSIALLLLFIIKLVVKAQYREELKTDSLGKLCLAVYIIGVLSTVIYPGTLEDTIYFARKGVFLLLIPILIKLNTNKINRMISVGSVMVGLVIAVANSYLKLAAIGIANWDGQRIDSFWDVGRWGEALTYCVVFIIPLIFNGKNGVKQKIAYALITLMAISAILLSGSRAAIGSVIVISLLTVLIFQKKYLIHLLLIISLGMLSLSFIYPKQVHAISSRITSITDTNELSNMSRISMWNHGLKFAHQKLNNQFIAFMFGSGPLNFPKDYSLYLESSGQDALATGHSQLHYSVTDSHNAFIDTFTKYGMVFFIGLMSLFIVWLKVIYQSPNTYSTSSLNVILAFLFIGMVYTNQTDIQTIIAVFLMAVGTPKHSET</sequence>
<keyword evidence="8" id="KW-1185">Reference proteome</keyword>
<dbReference type="EMBL" id="AMZO01000033">
    <property type="protein sequence ID" value="ELR63995.1"/>
    <property type="molecule type" value="Genomic_DNA"/>
</dbReference>
<keyword evidence="3 5" id="KW-1133">Transmembrane helix</keyword>
<evidence type="ECO:0000256" key="1">
    <source>
        <dbReference type="ARBA" id="ARBA00004141"/>
    </source>
</evidence>
<dbReference type="InterPro" id="IPR007016">
    <property type="entry name" value="O-antigen_ligase-rel_domated"/>
</dbReference>
<keyword evidence="4 5" id="KW-0472">Membrane</keyword>
<proteinExistence type="predicted"/>
<dbReference type="PANTHER" id="PTHR37422:SF17">
    <property type="entry name" value="O-ANTIGEN LIGASE"/>
    <property type="match status" value="1"/>
</dbReference>
<dbReference type="InterPro" id="IPR051533">
    <property type="entry name" value="WaaL-like"/>
</dbReference>
<comment type="caution">
    <text evidence="7">The sequence shown here is derived from an EMBL/GenBank/DDBJ whole genome shotgun (WGS) entry which is preliminary data.</text>
</comment>
<evidence type="ECO:0000313" key="8">
    <source>
        <dbReference type="Proteomes" id="UP000011134"/>
    </source>
</evidence>
<dbReference type="GO" id="GO:0016020">
    <property type="term" value="C:membrane"/>
    <property type="evidence" value="ECO:0007669"/>
    <property type="project" value="UniProtKB-SubCell"/>
</dbReference>
<name>L8J538_9GAMM</name>
<feature type="transmembrane region" description="Helical" evidence="5">
    <location>
        <begin position="85"/>
        <end position="105"/>
    </location>
</feature>
<dbReference type="AlphaFoldDB" id="L8J538"/>
<feature type="transmembrane region" description="Helical" evidence="5">
    <location>
        <begin position="221"/>
        <end position="239"/>
    </location>
</feature>
<reference evidence="7 8" key="1">
    <citation type="submission" date="2012-12" db="EMBL/GenBank/DDBJ databases">
        <title>Genome Assembly of Photobacterium sp. AK15.</title>
        <authorList>
            <person name="Khatri I."/>
            <person name="Vaidya B."/>
            <person name="Srinivas T.N.R."/>
            <person name="Subramanian S."/>
            <person name="Pinnaka A."/>
        </authorList>
    </citation>
    <scope>NUCLEOTIDE SEQUENCE [LARGE SCALE GENOMIC DNA]</scope>
    <source>
        <strain evidence="7 8">AK15</strain>
    </source>
</reference>
<feature type="transmembrane region" description="Helical" evidence="5">
    <location>
        <begin position="182"/>
        <end position="215"/>
    </location>
</feature>
<feature type="transmembrane region" description="Helical" evidence="5">
    <location>
        <begin position="117"/>
        <end position="139"/>
    </location>
</feature>
<dbReference type="RefSeq" id="WP_007469405.1">
    <property type="nucleotide sequence ID" value="NZ_AMZO01000033.1"/>
</dbReference>
<protein>
    <submittedName>
        <fullName evidence="7">Putative O antigen ligase</fullName>
    </submittedName>
</protein>
<evidence type="ECO:0000256" key="2">
    <source>
        <dbReference type="ARBA" id="ARBA00022692"/>
    </source>
</evidence>
<keyword evidence="7" id="KW-0436">Ligase</keyword>
<feature type="domain" description="O-antigen ligase-related" evidence="6">
    <location>
        <begin position="185"/>
        <end position="343"/>
    </location>
</feature>
<dbReference type="OrthoDB" id="5877873at2"/>
<evidence type="ECO:0000259" key="6">
    <source>
        <dbReference type="Pfam" id="PF04932"/>
    </source>
</evidence>
<evidence type="ECO:0000256" key="3">
    <source>
        <dbReference type="ARBA" id="ARBA00022989"/>
    </source>
</evidence>
<dbReference type="PATRIC" id="fig|1056511.3.peg.3997"/>
<feature type="transmembrane region" description="Helical" evidence="5">
    <location>
        <begin position="58"/>
        <end position="79"/>
    </location>
</feature>
<feature type="transmembrane region" description="Helical" evidence="5">
    <location>
        <begin position="336"/>
        <end position="356"/>
    </location>
</feature>
<dbReference type="Pfam" id="PF04932">
    <property type="entry name" value="Wzy_C"/>
    <property type="match status" value="1"/>
</dbReference>